<comment type="similarity">
    <text evidence="6">Belongs to the dihydrofolate reductase family.</text>
</comment>
<evidence type="ECO:0000256" key="3">
    <source>
        <dbReference type="ARBA" id="ARBA00022563"/>
    </source>
</evidence>
<keyword evidence="3" id="KW-0554">One-carbon metabolism</keyword>
<dbReference type="CDD" id="cd00209">
    <property type="entry name" value="DHFR"/>
    <property type="match status" value="1"/>
</dbReference>
<evidence type="ECO:0000256" key="6">
    <source>
        <dbReference type="RuleBase" id="RU004474"/>
    </source>
</evidence>
<dbReference type="GO" id="GO:0050661">
    <property type="term" value="F:NADP binding"/>
    <property type="evidence" value="ECO:0007669"/>
    <property type="project" value="InterPro"/>
</dbReference>
<dbReference type="PROSITE" id="PS51330">
    <property type="entry name" value="DHFR_2"/>
    <property type="match status" value="1"/>
</dbReference>
<comment type="caution">
    <text evidence="8">The sequence shown here is derived from an EMBL/GenBank/DDBJ whole genome shotgun (WGS) entry which is preliminary data.</text>
</comment>
<organism evidence="8 9">
    <name type="scientific">Natrarchaeobius halalkaliphilus</name>
    <dbReference type="NCBI Taxonomy" id="1679091"/>
    <lineage>
        <taxon>Archaea</taxon>
        <taxon>Methanobacteriati</taxon>
        <taxon>Methanobacteriota</taxon>
        <taxon>Stenosarchaea group</taxon>
        <taxon>Halobacteria</taxon>
        <taxon>Halobacteriales</taxon>
        <taxon>Natrialbaceae</taxon>
        <taxon>Natrarchaeobius</taxon>
    </lineage>
</organism>
<accession>A0A3N6M1P7</accession>
<dbReference type="PANTHER" id="PTHR48069">
    <property type="entry name" value="DIHYDROFOLATE REDUCTASE"/>
    <property type="match status" value="1"/>
</dbReference>
<keyword evidence="4" id="KW-0521">NADP</keyword>
<dbReference type="GO" id="GO:0005829">
    <property type="term" value="C:cytosol"/>
    <property type="evidence" value="ECO:0007669"/>
    <property type="project" value="TreeGrafter"/>
</dbReference>
<dbReference type="GO" id="GO:0004146">
    <property type="term" value="F:dihydrofolate reductase activity"/>
    <property type="evidence" value="ECO:0007669"/>
    <property type="project" value="UniProtKB-EC"/>
</dbReference>
<dbReference type="RefSeq" id="WP_124178688.1">
    <property type="nucleotide sequence ID" value="NZ_REFY01000004.1"/>
</dbReference>
<sequence length="184" mass="20728">MTESDDEPSTSDGLETDRELVAIVAVAENGVIGRDGEMPWHVPADLEHFKSKTMDHPVIMGRVTYEGILEQLEEPLPGRTSIVLTSRDFATPERTVTVSGFEEALRAAERVARDRHDGTDRIFVGGGATVYDGLFPAVDRLVVTEIHDEPDGDTHFPDWDRSRWREVDRDERDGFGFVEYVRLE</sequence>
<evidence type="ECO:0000259" key="7">
    <source>
        <dbReference type="PROSITE" id="PS51330"/>
    </source>
</evidence>
<dbReference type="InterPro" id="IPR001796">
    <property type="entry name" value="DHFR_dom"/>
</dbReference>
<proteinExistence type="inferred from homology"/>
<dbReference type="GO" id="GO:0046655">
    <property type="term" value="P:folic acid metabolic process"/>
    <property type="evidence" value="ECO:0007669"/>
    <property type="project" value="TreeGrafter"/>
</dbReference>
<dbReference type="SUPFAM" id="SSF53597">
    <property type="entry name" value="Dihydrofolate reductase-like"/>
    <property type="match status" value="1"/>
</dbReference>
<evidence type="ECO:0000256" key="5">
    <source>
        <dbReference type="ARBA" id="ARBA00023002"/>
    </source>
</evidence>
<dbReference type="AlphaFoldDB" id="A0A3N6M1P7"/>
<dbReference type="PANTHER" id="PTHR48069:SF3">
    <property type="entry name" value="DIHYDROFOLATE REDUCTASE"/>
    <property type="match status" value="1"/>
</dbReference>
<comment type="pathway">
    <text evidence="1">Cofactor biosynthesis; tetrahydrofolate biosynthesis; 5,6,7,8-tetrahydrofolate from 7,8-dihydrofolate: step 1/1.</text>
</comment>
<dbReference type="PIRSF" id="PIRSF000194">
    <property type="entry name" value="DHFR"/>
    <property type="match status" value="1"/>
</dbReference>
<evidence type="ECO:0000313" key="9">
    <source>
        <dbReference type="Proteomes" id="UP000273828"/>
    </source>
</evidence>
<dbReference type="GO" id="GO:0046452">
    <property type="term" value="P:dihydrofolate metabolic process"/>
    <property type="evidence" value="ECO:0007669"/>
    <property type="project" value="TreeGrafter"/>
</dbReference>
<keyword evidence="9" id="KW-1185">Reference proteome</keyword>
<dbReference type="EMBL" id="REFY01000004">
    <property type="protein sequence ID" value="RQG89001.1"/>
    <property type="molecule type" value="Genomic_DNA"/>
</dbReference>
<reference evidence="8 9" key="1">
    <citation type="submission" date="2018-10" db="EMBL/GenBank/DDBJ databases">
        <title>Natrarchaeobius chitinivorans gen. nov., sp. nov., and Natrarchaeobius haloalkaliphilus sp. nov., alkaliphilic, chitin-utilizing haloarchaea from hypersaline alkaline lakes.</title>
        <authorList>
            <person name="Sorokin D.Y."/>
            <person name="Elcheninov A.G."/>
            <person name="Kostrikina N.A."/>
            <person name="Bale N.J."/>
            <person name="Sinninghe Damste J.S."/>
            <person name="Khijniak T.V."/>
            <person name="Kublanov I.V."/>
            <person name="Toshchakov S.V."/>
        </authorList>
    </citation>
    <scope>NUCLEOTIDE SEQUENCE [LARGE SCALE GENOMIC DNA]</scope>
    <source>
        <strain evidence="8 9">AArcht-Sl</strain>
    </source>
</reference>
<feature type="domain" description="DHFR" evidence="7">
    <location>
        <begin position="19"/>
        <end position="184"/>
    </location>
</feature>
<evidence type="ECO:0000313" key="8">
    <source>
        <dbReference type="EMBL" id="RQG89001.1"/>
    </source>
</evidence>
<dbReference type="Proteomes" id="UP000273828">
    <property type="component" value="Unassembled WGS sequence"/>
</dbReference>
<dbReference type="Gene3D" id="3.40.430.10">
    <property type="entry name" value="Dihydrofolate Reductase, subunit A"/>
    <property type="match status" value="1"/>
</dbReference>
<dbReference type="OrthoDB" id="198183at2157"/>
<name>A0A3N6M1P7_9EURY</name>
<dbReference type="EC" id="1.5.1.3" evidence="2"/>
<dbReference type="GO" id="GO:0006730">
    <property type="term" value="P:one-carbon metabolic process"/>
    <property type="evidence" value="ECO:0007669"/>
    <property type="project" value="UniProtKB-KW"/>
</dbReference>
<dbReference type="Pfam" id="PF00186">
    <property type="entry name" value="DHFR_1"/>
    <property type="match status" value="1"/>
</dbReference>
<dbReference type="InterPro" id="IPR012259">
    <property type="entry name" value="DHFR"/>
</dbReference>
<evidence type="ECO:0000256" key="2">
    <source>
        <dbReference type="ARBA" id="ARBA00012856"/>
    </source>
</evidence>
<evidence type="ECO:0000256" key="4">
    <source>
        <dbReference type="ARBA" id="ARBA00022857"/>
    </source>
</evidence>
<dbReference type="PROSITE" id="PS00075">
    <property type="entry name" value="DHFR_1"/>
    <property type="match status" value="1"/>
</dbReference>
<gene>
    <name evidence="8" type="ORF">EA462_11485</name>
</gene>
<dbReference type="PRINTS" id="PR00070">
    <property type="entry name" value="DHFR"/>
</dbReference>
<evidence type="ECO:0000256" key="1">
    <source>
        <dbReference type="ARBA" id="ARBA00004903"/>
    </source>
</evidence>
<keyword evidence="5" id="KW-0560">Oxidoreductase</keyword>
<dbReference type="InterPro" id="IPR017925">
    <property type="entry name" value="DHFR_CS"/>
</dbReference>
<dbReference type="GO" id="GO:0046654">
    <property type="term" value="P:tetrahydrofolate biosynthetic process"/>
    <property type="evidence" value="ECO:0007669"/>
    <property type="project" value="InterPro"/>
</dbReference>
<dbReference type="InterPro" id="IPR024072">
    <property type="entry name" value="DHFR-like_dom_sf"/>
</dbReference>
<protein>
    <recommendedName>
        <fullName evidence="2">dihydrofolate reductase</fullName>
        <ecNumber evidence="2">1.5.1.3</ecNumber>
    </recommendedName>
</protein>